<name>A0ABR1YLA5_9PEZI</name>
<dbReference type="PANTHER" id="PTHR37544">
    <property type="entry name" value="SPRAY-RELATED"/>
    <property type="match status" value="1"/>
</dbReference>
<evidence type="ECO:0000256" key="1">
    <source>
        <dbReference type="SAM" id="MobiDB-lite"/>
    </source>
</evidence>
<keyword evidence="2" id="KW-0812">Transmembrane</keyword>
<evidence type="ECO:0000313" key="3">
    <source>
        <dbReference type="EMBL" id="KAK8233291.1"/>
    </source>
</evidence>
<dbReference type="Pfam" id="PF11915">
    <property type="entry name" value="DUF3433"/>
    <property type="match status" value="1"/>
</dbReference>
<keyword evidence="2" id="KW-1133">Transmembrane helix</keyword>
<comment type="caution">
    <text evidence="3">The sequence shown here is derived from an EMBL/GenBank/DDBJ whole genome shotgun (WGS) entry which is preliminary data.</text>
</comment>
<keyword evidence="4" id="KW-1185">Reference proteome</keyword>
<feature type="compositionally biased region" description="Low complexity" evidence="1">
    <location>
        <begin position="1297"/>
        <end position="1309"/>
    </location>
</feature>
<dbReference type="InterPro" id="IPR021840">
    <property type="entry name" value="DUF3433"/>
</dbReference>
<feature type="transmembrane region" description="Helical" evidence="2">
    <location>
        <begin position="33"/>
        <end position="54"/>
    </location>
</feature>
<feature type="transmembrane region" description="Helical" evidence="2">
    <location>
        <begin position="685"/>
        <end position="704"/>
    </location>
</feature>
<feature type="compositionally biased region" description="Polar residues" evidence="1">
    <location>
        <begin position="1310"/>
        <end position="1332"/>
    </location>
</feature>
<sequence>MPSSLQDLPLDDETPRVETPAPWIPPILRKLGAIPLALYCWIFAACFEAMAVFFEQHNGIPIDETHKYSVWAAKYLPAIGVVILSLLWKLVTSELKIITPWASMNEWAGASKSILLDYVTNMEIISVYRAASCRHFALFLALVLSFVCGALSLLANAMTSEAFVLSKESSALVINSTFEFDGTFTHPNGSLIWPPTRERYKPYAAVATSQSLDGQYTPWTKYSHAFESFSGDSATAAAGALVEAQVQSVSTQFECVPLGYSLVHGGSSQNLTAFVSGNDNINCSLPIRQNLTVSFEYSDQRHNSTPDAMRSWLNITSCPESDPSNLFITATVAFVDILDAAYEQDDNPDITPTTVINATGLFCSVDFSTQMTNVTVKGSNGDVVSHGLDKSSNASKIDTNLTMSGVWVYLTAYMDFIGEDGLKMAYNDDDDGDDDNGYEYSEIFGDSTFAVQGANGFSDTFQMDFFFKTLTSGDTDVLLTYMDDFEKFKLDVETLGSSIITQAINFQARRNSSNPVTGSIQVFKRHLVLHRGMLGVLQAVLALIGCAVLLISTVLRPKYSLLDEPGRCAAGAITLANSDSDLRTVYNNEVVSSDEIMHHNLEPLDWKLTSAAGGIKRLQSRKSIETDAHSSNPTRPSRNPGWRPLALRFEVKALISVMLLGTFLLLAALLIYSRNNHGITQNRQSVQYVFQFISTAILVILGYICSGVDAAVTQVKPYRYIRNLPRKKLLPLNDGNRKGVMATYQTKTSQTGLSQVFSVAALLLLPILKVVSSGLYSLTSVPTTHPVQLQVDSSLITHTTSAIAEFFDHHADVDWGLYYYSWLMTKWTQAGPNSRPGILGNLLVSDLTGEVDVKKITNLSDIKIFVRVPAFSIDVSLKSQAVQFYAGDDSEESGCWGIEFTNCRDLEGLNFGRLAECFEDQHRYHGAADLEDGIFSFCFADLLNITGPVSNATPIVHGMELKSGDLNVSFPYASAFQGSINLTQVYVNVTYAYTSKNSWTAVDYDKSTIEPHEIGKEGMSLGISHYTTEPPGGSLNYDSLWPDDPINFFGLLAAYAEFQLHNLTALLDKDELLNATVDTLIAFYAERLTEFRTFARKSAKQDNVEPQKIDGKLEFFEERIVQNGFNTILLEILLAAIFFSYMWIFHRFSSRPILPKSPGSIAAQLSFIADSDLVWRLREDGTTRLTDDDIWDKIALGWWKREAAPPDAERREDEETSNENNPPPPPPPSLRWGIDIGEPFSRQRWNKPPAFPGELENDDHHESQDEEAQDDGRSHLVDLQSQIELQNLPRRRDSETQSDGQQQQQENTQAASEDGSNTTTLGFDLGNTQSLNLLLAEPRFNDAASEDQRSEYSTAGNERSEAQSVNDSISQPLLRPKSR</sequence>
<evidence type="ECO:0000256" key="2">
    <source>
        <dbReference type="SAM" id="Phobius"/>
    </source>
</evidence>
<feature type="compositionally biased region" description="Basic and acidic residues" evidence="1">
    <location>
        <begin position="1203"/>
        <end position="1213"/>
    </location>
</feature>
<dbReference type="EMBL" id="JBBWRZ010000006">
    <property type="protein sequence ID" value="KAK8233291.1"/>
    <property type="molecule type" value="Genomic_DNA"/>
</dbReference>
<protein>
    <submittedName>
        <fullName evidence="3">Uncharacterized protein</fullName>
    </submittedName>
</protein>
<organism evidence="3 4">
    <name type="scientific">Phyllosticta capitalensis</name>
    <dbReference type="NCBI Taxonomy" id="121624"/>
    <lineage>
        <taxon>Eukaryota</taxon>
        <taxon>Fungi</taxon>
        <taxon>Dikarya</taxon>
        <taxon>Ascomycota</taxon>
        <taxon>Pezizomycotina</taxon>
        <taxon>Dothideomycetes</taxon>
        <taxon>Dothideomycetes incertae sedis</taxon>
        <taxon>Botryosphaeriales</taxon>
        <taxon>Phyllostictaceae</taxon>
        <taxon>Phyllosticta</taxon>
    </lineage>
</organism>
<feature type="region of interest" description="Disordered" evidence="1">
    <location>
        <begin position="1203"/>
        <end position="1379"/>
    </location>
</feature>
<feature type="transmembrane region" description="Helical" evidence="2">
    <location>
        <begin position="75"/>
        <end position="91"/>
    </location>
</feature>
<evidence type="ECO:0000313" key="4">
    <source>
        <dbReference type="Proteomes" id="UP001492380"/>
    </source>
</evidence>
<feature type="transmembrane region" description="Helical" evidence="2">
    <location>
        <begin position="1124"/>
        <end position="1144"/>
    </location>
</feature>
<gene>
    <name evidence="3" type="ORF">HDK90DRAFT_262239</name>
</gene>
<keyword evidence="2" id="KW-0472">Membrane</keyword>
<dbReference type="PANTHER" id="PTHR37544:SF1">
    <property type="entry name" value="PHOSPHORIBOSYLAMINOIMIDAZOLE-SUCCINOCARBOXAMIDE SYNTHASE"/>
    <property type="match status" value="1"/>
</dbReference>
<feature type="transmembrane region" description="Helical" evidence="2">
    <location>
        <begin position="136"/>
        <end position="157"/>
    </location>
</feature>
<dbReference type="Proteomes" id="UP001492380">
    <property type="component" value="Unassembled WGS sequence"/>
</dbReference>
<reference evidence="3 4" key="1">
    <citation type="submission" date="2024-04" db="EMBL/GenBank/DDBJ databases">
        <title>Phyllosticta paracitricarpa is synonymous to the EU quarantine fungus P. citricarpa based on phylogenomic analyses.</title>
        <authorList>
            <consortium name="Lawrence Berkeley National Laboratory"/>
            <person name="Van Ingen-Buijs V.A."/>
            <person name="Van Westerhoven A.C."/>
            <person name="Haridas S."/>
            <person name="Skiadas P."/>
            <person name="Martin F."/>
            <person name="Groenewald J.Z."/>
            <person name="Crous P.W."/>
            <person name="Seidl M.F."/>
        </authorList>
    </citation>
    <scope>NUCLEOTIDE SEQUENCE [LARGE SCALE GENOMIC DNA]</scope>
    <source>
        <strain evidence="3 4">CBS 123374</strain>
    </source>
</reference>
<proteinExistence type="predicted"/>
<feature type="compositionally biased region" description="Polar residues" evidence="1">
    <location>
        <begin position="1351"/>
        <end position="1371"/>
    </location>
</feature>
<feature type="transmembrane region" description="Helical" evidence="2">
    <location>
        <begin position="653"/>
        <end position="673"/>
    </location>
</feature>
<accession>A0ABR1YLA5</accession>
<feature type="transmembrane region" description="Helical" evidence="2">
    <location>
        <begin position="534"/>
        <end position="555"/>
    </location>
</feature>